<gene>
    <name evidence="2" type="ORF">DPX16_5596</name>
</gene>
<dbReference type="EMBL" id="RJVU01048958">
    <property type="protein sequence ID" value="ROL43043.1"/>
    <property type="molecule type" value="Genomic_DNA"/>
</dbReference>
<reference evidence="2 3" key="1">
    <citation type="submission" date="2018-10" db="EMBL/GenBank/DDBJ databases">
        <title>Genome assembly for a Yunnan-Guizhou Plateau 3E fish, Anabarilius grahami (Regan), and its evolutionary and genetic applications.</title>
        <authorList>
            <person name="Jiang W."/>
        </authorList>
    </citation>
    <scope>NUCLEOTIDE SEQUENCE [LARGE SCALE GENOMIC DNA]</scope>
    <source>
        <strain evidence="2">AG-KIZ</strain>
        <tissue evidence="2">Muscle</tissue>
    </source>
</reference>
<proteinExistence type="predicted"/>
<feature type="region of interest" description="Disordered" evidence="1">
    <location>
        <begin position="15"/>
        <end position="67"/>
    </location>
</feature>
<sequence>MPAWTKALCRNKKQNRKSPALHWMVPHTTPPCAAASPQTPALHKTANDPGIGDPSFDSEFGPGVEWPHMPLQRSVPLLDAQRLMPAFHDGSTGSISLRSSRFRDGLPEAAAGRDKVTFSPAHCSNAGTGVSLRSG</sequence>
<organism evidence="2 3">
    <name type="scientific">Anabarilius grahami</name>
    <name type="common">Kanglang fish</name>
    <name type="synonym">Barilius grahami</name>
    <dbReference type="NCBI Taxonomy" id="495550"/>
    <lineage>
        <taxon>Eukaryota</taxon>
        <taxon>Metazoa</taxon>
        <taxon>Chordata</taxon>
        <taxon>Craniata</taxon>
        <taxon>Vertebrata</taxon>
        <taxon>Euteleostomi</taxon>
        <taxon>Actinopterygii</taxon>
        <taxon>Neopterygii</taxon>
        <taxon>Teleostei</taxon>
        <taxon>Ostariophysi</taxon>
        <taxon>Cypriniformes</taxon>
        <taxon>Xenocyprididae</taxon>
        <taxon>Xenocypridinae</taxon>
        <taxon>Xenocypridinae incertae sedis</taxon>
        <taxon>Anabarilius</taxon>
    </lineage>
</organism>
<evidence type="ECO:0000256" key="1">
    <source>
        <dbReference type="SAM" id="MobiDB-lite"/>
    </source>
</evidence>
<dbReference type="AlphaFoldDB" id="A0A3N0Y9W1"/>
<evidence type="ECO:0000313" key="3">
    <source>
        <dbReference type="Proteomes" id="UP000281406"/>
    </source>
</evidence>
<protein>
    <submittedName>
        <fullName evidence="2">Uncharacterized protein</fullName>
    </submittedName>
</protein>
<name>A0A3N0Y9W1_ANAGA</name>
<evidence type="ECO:0000313" key="2">
    <source>
        <dbReference type="EMBL" id="ROL43043.1"/>
    </source>
</evidence>
<comment type="caution">
    <text evidence="2">The sequence shown here is derived from an EMBL/GenBank/DDBJ whole genome shotgun (WGS) entry which is preliminary data.</text>
</comment>
<accession>A0A3N0Y9W1</accession>
<keyword evidence="3" id="KW-1185">Reference proteome</keyword>
<dbReference type="Proteomes" id="UP000281406">
    <property type="component" value="Unassembled WGS sequence"/>
</dbReference>